<dbReference type="NCBIfam" id="NF046112">
    <property type="entry name" value="MSMEG_6209_Nter"/>
    <property type="match status" value="1"/>
</dbReference>
<gene>
    <name evidence="1" type="ORF">CXY01_20500</name>
</gene>
<dbReference type="RefSeq" id="WP_146927342.1">
    <property type="nucleotide sequence ID" value="NZ_BJUB01000006.1"/>
</dbReference>
<evidence type="ECO:0000313" key="1">
    <source>
        <dbReference type="EMBL" id="GEK21530.1"/>
    </source>
</evidence>
<organism evidence="1 2">
    <name type="scientific">Cellulomonas xylanilytica</name>
    <dbReference type="NCBI Taxonomy" id="233583"/>
    <lineage>
        <taxon>Bacteria</taxon>
        <taxon>Bacillati</taxon>
        <taxon>Actinomycetota</taxon>
        <taxon>Actinomycetes</taxon>
        <taxon>Micrococcales</taxon>
        <taxon>Cellulomonadaceae</taxon>
        <taxon>Cellulomonas</taxon>
    </lineage>
</organism>
<keyword evidence="2" id="KW-1185">Reference proteome</keyword>
<dbReference type="EMBL" id="BJUB01000006">
    <property type="protein sequence ID" value="GEK21530.1"/>
    <property type="molecule type" value="Genomic_DNA"/>
</dbReference>
<name>A0A510V8D5_9CELL</name>
<protein>
    <recommendedName>
        <fullName evidence="3">CUE domain-containing protein</fullName>
    </recommendedName>
</protein>
<reference evidence="1 2" key="1">
    <citation type="submission" date="2019-07" db="EMBL/GenBank/DDBJ databases">
        <title>Whole genome shotgun sequence of Cellulomonas xylanilytica NBRC 101102.</title>
        <authorList>
            <person name="Hosoyama A."/>
            <person name="Uohara A."/>
            <person name="Ohji S."/>
            <person name="Ichikawa N."/>
        </authorList>
    </citation>
    <scope>NUCLEOTIDE SEQUENCE [LARGE SCALE GENOMIC DNA]</scope>
    <source>
        <strain evidence="1 2">NBRC 101102</strain>
    </source>
</reference>
<evidence type="ECO:0000313" key="2">
    <source>
        <dbReference type="Proteomes" id="UP000321118"/>
    </source>
</evidence>
<evidence type="ECO:0008006" key="3">
    <source>
        <dbReference type="Google" id="ProtNLM"/>
    </source>
</evidence>
<dbReference type="Gene3D" id="1.10.8.1060">
    <property type="entry name" value="Corynebacterium glutamicum thioredoxin-dependent arsenate reductase, N-terminal domain"/>
    <property type="match status" value="1"/>
</dbReference>
<dbReference type="AlphaFoldDB" id="A0A510V8D5"/>
<proteinExistence type="predicted"/>
<comment type="caution">
    <text evidence="1">The sequence shown here is derived from an EMBL/GenBank/DDBJ whole genome shotgun (WGS) entry which is preliminary data.</text>
</comment>
<sequence length="70" mass="7730">MPIDNEGRAIDDVVQRLSARYPDIPQATIREVVEAQLAQFEGSPVRDFVPVLVEHESLELLRVGAEAASD</sequence>
<dbReference type="OrthoDB" id="4277148at2"/>
<dbReference type="Proteomes" id="UP000321118">
    <property type="component" value="Unassembled WGS sequence"/>
</dbReference>
<accession>A0A510V8D5</accession>